<dbReference type="Proteomes" id="UP000000529">
    <property type="component" value="Chromosome"/>
</dbReference>
<feature type="transmembrane region" description="Helical" evidence="10">
    <location>
        <begin position="333"/>
        <end position="351"/>
    </location>
</feature>
<evidence type="ECO:0000256" key="7">
    <source>
        <dbReference type="ARBA" id="ARBA00023065"/>
    </source>
</evidence>
<dbReference type="STRING" id="264201.pc0981"/>
<dbReference type="AlphaFoldDB" id="A0A2P9H9U7"/>
<evidence type="ECO:0000256" key="6">
    <source>
        <dbReference type="ARBA" id="ARBA00022989"/>
    </source>
</evidence>
<evidence type="ECO:0000256" key="2">
    <source>
        <dbReference type="ARBA" id="ARBA00022448"/>
    </source>
</evidence>
<protein>
    <recommendedName>
        <fullName evidence="9">Multidrug-efflux transporter</fullName>
    </recommendedName>
</protein>
<proteinExistence type="predicted"/>
<dbReference type="OrthoDB" id="9780160at2"/>
<feature type="transmembrane region" description="Helical" evidence="10">
    <location>
        <begin position="405"/>
        <end position="429"/>
    </location>
</feature>
<dbReference type="PANTHER" id="PTHR43298:SF2">
    <property type="entry name" value="FMN_FAD EXPORTER YEEO-RELATED"/>
    <property type="match status" value="1"/>
</dbReference>
<evidence type="ECO:0000313" key="12">
    <source>
        <dbReference type="Proteomes" id="UP000000529"/>
    </source>
</evidence>
<dbReference type="GO" id="GO:0006811">
    <property type="term" value="P:monoatomic ion transport"/>
    <property type="evidence" value="ECO:0007669"/>
    <property type="project" value="UniProtKB-KW"/>
</dbReference>
<feature type="transmembrane region" description="Helical" evidence="10">
    <location>
        <begin position="284"/>
        <end position="301"/>
    </location>
</feature>
<accession>A0A2P9H9U7</accession>
<dbReference type="KEGG" id="pcu:PC_RS04730"/>
<feature type="transmembrane region" description="Helical" evidence="10">
    <location>
        <begin position="30"/>
        <end position="50"/>
    </location>
</feature>
<keyword evidence="8 10" id="KW-0472">Membrane</keyword>
<keyword evidence="4" id="KW-1003">Cell membrane</keyword>
<dbReference type="InterPro" id="IPR050222">
    <property type="entry name" value="MATE_MdtK"/>
</dbReference>
<evidence type="ECO:0000256" key="1">
    <source>
        <dbReference type="ARBA" id="ARBA00004651"/>
    </source>
</evidence>
<feature type="transmembrane region" description="Helical" evidence="10">
    <location>
        <begin position="145"/>
        <end position="167"/>
    </location>
</feature>
<feature type="transmembrane region" description="Helical" evidence="10">
    <location>
        <begin position="371"/>
        <end position="393"/>
    </location>
</feature>
<dbReference type="InterPro" id="IPR002528">
    <property type="entry name" value="MATE_fam"/>
</dbReference>
<gene>
    <name evidence="11" type="ORF">PC_RS04730</name>
</gene>
<dbReference type="Pfam" id="PF01554">
    <property type="entry name" value="MatE"/>
    <property type="match status" value="2"/>
</dbReference>
<evidence type="ECO:0000256" key="10">
    <source>
        <dbReference type="SAM" id="Phobius"/>
    </source>
</evidence>
<dbReference type="PANTHER" id="PTHR43298">
    <property type="entry name" value="MULTIDRUG RESISTANCE PROTEIN NORM-RELATED"/>
    <property type="match status" value="1"/>
</dbReference>
<organism evidence="11 12">
    <name type="scientific">Protochlamydia amoebophila (strain UWE25)</name>
    <dbReference type="NCBI Taxonomy" id="264201"/>
    <lineage>
        <taxon>Bacteria</taxon>
        <taxon>Pseudomonadati</taxon>
        <taxon>Chlamydiota</taxon>
        <taxon>Chlamydiia</taxon>
        <taxon>Parachlamydiales</taxon>
        <taxon>Parachlamydiaceae</taxon>
        <taxon>Candidatus Protochlamydia</taxon>
    </lineage>
</organism>
<feature type="transmembrane region" description="Helical" evidence="10">
    <location>
        <begin position="253"/>
        <end position="278"/>
    </location>
</feature>
<evidence type="ECO:0000256" key="9">
    <source>
        <dbReference type="ARBA" id="ARBA00031636"/>
    </source>
</evidence>
<dbReference type="InterPro" id="IPR048279">
    <property type="entry name" value="MdtK-like"/>
</dbReference>
<evidence type="ECO:0000256" key="4">
    <source>
        <dbReference type="ARBA" id="ARBA00022475"/>
    </source>
</evidence>
<keyword evidence="7" id="KW-0406">Ion transport</keyword>
<feature type="transmembrane region" description="Helical" evidence="10">
    <location>
        <begin position="111"/>
        <end position="133"/>
    </location>
</feature>
<keyword evidence="5 10" id="KW-0812">Transmembrane</keyword>
<evidence type="ECO:0000256" key="5">
    <source>
        <dbReference type="ARBA" id="ARBA00022692"/>
    </source>
</evidence>
<dbReference type="PIRSF" id="PIRSF006603">
    <property type="entry name" value="DinF"/>
    <property type="match status" value="1"/>
</dbReference>
<sequence length="466" mass="52442">MIGDYMMSSPLSPLNLNKLTAYPQGSMGELWQISFPLMLSLMSVSLMLFLDRLFLANYSLEALNASANAGILVQFLQFWCISTVSVAEIFVGRYNGSKKFEKLGQPVWQMIWLSLASFFWFIPLALWAGPYFFDGHPSALLEIEYFKYLLCFGPLAALSGAISAFYIGQGQVKCVTCVMAVSNLVNIGLDYLLIFGWEPWIPALGIKGAAIATGIALTVQVVIFGWDFFKASNRKEKGTNKWRINKRLFRKSLSIGIPNAFAHTLELMAWVLIFHLMTKLGTDYITVVTVAQSIFFLFTFMTEGVSKGATAIAANFFGAEQHELVWKLLKSGLKLYLFVFLLLGVILVWYPDPLIHLFLVQKEALSPAVLSTLHAACFWVWLFFLFDGINWLLVGLLTAAGDTRFIMKVGGTGPWIVALLPIYFFVFKWGAPANIAWMLIALYGVVSSLIYLWRFKTEKWKYAFVT</sequence>
<dbReference type="NCBIfam" id="TIGR00797">
    <property type="entry name" value="matE"/>
    <property type="match status" value="1"/>
</dbReference>
<dbReference type="EMBL" id="BX908798">
    <property type="protein sequence ID" value="SPJ31752.1"/>
    <property type="molecule type" value="Genomic_DNA"/>
</dbReference>
<feature type="transmembrane region" description="Helical" evidence="10">
    <location>
        <begin position="174"/>
        <end position="197"/>
    </location>
</feature>
<feature type="transmembrane region" description="Helical" evidence="10">
    <location>
        <begin position="435"/>
        <end position="453"/>
    </location>
</feature>
<keyword evidence="3" id="KW-0050">Antiport</keyword>
<comment type="subcellular location">
    <subcellularLocation>
        <location evidence="1">Cell membrane</location>
        <topology evidence="1">Multi-pass membrane protein</topology>
    </subcellularLocation>
</comment>
<evidence type="ECO:0000256" key="8">
    <source>
        <dbReference type="ARBA" id="ARBA00023136"/>
    </source>
</evidence>
<dbReference type="CDD" id="cd13133">
    <property type="entry name" value="MATE_like_7"/>
    <property type="match status" value="1"/>
</dbReference>
<keyword evidence="6 10" id="KW-1133">Transmembrane helix</keyword>
<evidence type="ECO:0000313" key="11">
    <source>
        <dbReference type="EMBL" id="SPJ31752.1"/>
    </source>
</evidence>
<evidence type="ECO:0000256" key="3">
    <source>
        <dbReference type="ARBA" id="ARBA00022449"/>
    </source>
</evidence>
<keyword evidence="2" id="KW-0813">Transport</keyword>
<dbReference type="GO" id="GO:0042910">
    <property type="term" value="F:xenobiotic transmembrane transporter activity"/>
    <property type="evidence" value="ECO:0007669"/>
    <property type="project" value="InterPro"/>
</dbReference>
<dbReference type="GO" id="GO:0015297">
    <property type="term" value="F:antiporter activity"/>
    <property type="evidence" value="ECO:0007669"/>
    <property type="project" value="UniProtKB-KW"/>
</dbReference>
<feature type="transmembrane region" description="Helical" evidence="10">
    <location>
        <begin position="70"/>
        <end position="91"/>
    </location>
</feature>
<feature type="transmembrane region" description="Helical" evidence="10">
    <location>
        <begin position="209"/>
        <end position="229"/>
    </location>
</feature>
<keyword evidence="12" id="KW-1185">Reference proteome</keyword>
<reference evidence="11 12" key="1">
    <citation type="journal article" date="2004" name="Science">
        <title>Illuminating the evolutionary history of chlamydiae.</title>
        <authorList>
            <person name="Horn M."/>
            <person name="Collingro A."/>
            <person name="Schmitz-Esser S."/>
            <person name="Beier C.L."/>
            <person name="Purkhold U."/>
            <person name="Fartmann B."/>
            <person name="Brandt P."/>
            <person name="Nyakatura G.J."/>
            <person name="Droege M."/>
            <person name="Frishman D."/>
            <person name="Rattei T."/>
            <person name="Mewes H."/>
            <person name="Wagner M."/>
        </authorList>
    </citation>
    <scope>NUCLEOTIDE SEQUENCE [LARGE SCALE GENOMIC DNA]</scope>
    <source>
        <strain evidence="11 12">UWE25</strain>
    </source>
</reference>
<dbReference type="GO" id="GO:0005886">
    <property type="term" value="C:plasma membrane"/>
    <property type="evidence" value="ECO:0007669"/>
    <property type="project" value="UniProtKB-SubCell"/>
</dbReference>
<name>A0A2P9H9U7_PARUW</name>